<dbReference type="Pfam" id="PF00893">
    <property type="entry name" value="Multi_Drug_Res"/>
    <property type="match status" value="1"/>
</dbReference>
<feature type="transmembrane region" description="Helical" evidence="9">
    <location>
        <begin position="84"/>
        <end position="102"/>
    </location>
</feature>
<comment type="subcellular location">
    <subcellularLocation>
        <location evidence="1 8">Cell membrane</location>
        <topology evidence="1 8">Multi-pass membrane protein</topology>
    </subcellularLocation>
</comment>
<dbReference type="RefSeq" id="WP_251261470.1">
    <property type="nucleotide sequence ID" value="NZ_JAMQGP010000004.1"/>
</dbReference>
<dbReference type="Gene3D" id="1.10.3730.20">
    <property type="match status" value="1"/>
</dbReference>
<dbReference type="EMBL" id="JAMQGP010000004">
    <property type="protein sequence ID" value="MCM2680044.1"/>
    <property type="molecule type" value="Genomic_DNA"/>
</dbReference>
<keyword evidence="3" id="KW-1003">Cell membrane</keyword>
<keyword evidence="4 8" id="KW-0812">Transmembrane</keyword>
<dbReference type="InterPro" id="IPR037185">
    <property type="entry name" value="EmrE-like"/>
</dbReference>
<name>A0AA41W729_9GAMM</name>
<dbReference type="GO" id="GO:0005886">
    <property type="term" value="C:plasma membrane"/>
    <property type="evidence" value="ECO:0007669"/>
    <property type="project" value="UniProtKB-SubCell"/>
</dbReference>
<dbReference type="InterPro" id="IPR000390">
    <property type="entry name" value="Small_drug/metabolite_transptr"/>
</dbReference>
<comment type="caution">
    <text evidence="10">The sequence shown here is derived from an EMBL/GenBank/DDBJ whole genome shotgun (WGS) entry which is preliminary data.</text>
</comment>
<evidence type="ECO:0000256" key="9">
    <source>
        <dbReference type="SAM" id="Phobius"/>
    </source>
</evidence>
<protein>
    <submittedName>
        <fullName evidence="10">SMR family transporter</fullName>
    </submittedName>
</protein>
<dbReference type="SUPFAM" id="SSF103481">
    <property type="entry name" value="Multidrug resistance efflux transporter EmrE"/>
    <property type="match status" value="1"/>
</dbReference>
<evidence type="ECO:0000256" key="1">
    <source>
        <dbReference type="ARBA" id="ARBA00004651"/>
    </source>
</evidence>
<dbReference type="InterPro" id="IPR045324">
    <property type="entry name" value="Small_multidrug_res"/>
</dbReference>
<dbReference type="PANTHER" id="PTHR30561">
    <property type="entry name" value="SMR FAMILY PROTON-DEPENDENT DRUG EFFLUX TRANSPORTER SUGE"/>
    <property type="match status" value="1"/>
</dbReference>
<reference evidence="10 11" key="1">
    <citation type="journal article" date="2013" name="Antonie Van Leeuwenhoek">
        <title>Echinimonas agarilytica gen. nov., sp. nov., a new gammaproteobacterium isolated from the sea urchin Strongylocentrotus intermedius.</title>
        <authorList>
            <person name="Nedashkovskaya O.I."/>
            <person name="Stenkova A.M."/>
            <person name="Zhukova N.V."/>
            <person name="Van Trappen S."/>
            <person name="Lee J.S."/>
            <person name="Kim S.B."/>
        </authorList>
    </citation>
    <scope>NUCLEOTIDE SEQUENCE [LARGE SCALE GENOMIC DNA]</scope>
    <source>
        <strain evidence="10 11">KMM 6351</strain>
    </source>
</reference>
<keyword evidence="2" id="KW-0813">Transport</keyword>
<dbReference type="GO" id="GO:0022857">
    <property type="term" value="F:transmembrane transporter activity"/>
    <property type="evidence" value="ECO:0007669"/>
    <property type="project" value="InterPro"/>
</dbReference>
<evidence type="ECO:0000256" key="5">
    <source>
        <dbReference type="ARBA" id="ARBA00022989"/>
    </source>
</evidence>
<evidence type="ECO:0000256" key="7">
    <source>
        <dbReference type="ARBA" id="ARBA00038032"/>
    </source>
</evidence>
<evidence type="ECO:0000256" key="8">
    <source>
        <dbReference type="RuleBase" id="RU003942"/>
    </source>
</evidence>
<evidence type="ECO:0000256" key="2">
    <source>
        <dbReference type="ARBA" id="ARBA00022448"/>
    </source>
</evidence>
<dbReference type="Proteomes" id="UP001165393">
    <property type="component" value="Unassembled WGS sequence"/>
</dbReference>
<evidence type="ECO:0000313" key="11">
    <source>
        <dbReference type="Proteomes" id="UP001165393"/>
    </source>
</evidence>
<evidence type="ECO:0000313" key="10">
    <source>
        <dbReference type="EMBL" id="MCM2680044.1"/>
    </source>
</evidence>
<evidence type="ECO:0000256" key="3">
    <source>
        <dbReference type="ARBA" id="ARBA00022475"/>
    </source>
</evidence>
<dbReference type="PANTHER" id="PTHR30561:SF1">
    <property type="entry name" value="MULTIDRUG TRANSPORTER EMRE"/>
    <property type="match status" value="1"/>
</dbReference>
<proteinExistence type="inferred from homology"/>
<accession>A0AA41W729</accession>
<evidence type="ECO:0000256" key="6">
    <source>
        <dbReference type="ARBA" id="ARBA00023136"/>
    </source>
</evidence>
<dbReference type="AlphaFoldDB" id="A0AA41W729"/>
<feature type="transmembrane region" description="Helical" evidence="9">
    <location>
        <begin position="57"/>
        <end position="78"/>
    </location>
</feature>
<keyword evidence="11" id="KW-1185">Reference proteome</keyword>
<organism evidence="10 11">
    <name type="scientific">Echinimonas agarilytica</name>
    <dbReference type="NCBI Taxonomy" id="1215918"/>
    <lineage>
        <taxon>Bacteria</taxon>
        <taxon>Pseudomonadati</taxon>
        <taxon>Pseudomonadota</taxon>
        <taxon>Gammaproteobacteria</taxon>
        <taxon>Alteromonadales</taxon>
        <taxon>Echinimonadaceae</taxon>
        <taxon>Echinimonas</taxon>
    </lineage>
</organism>
<keyword evidence="5 9" id="KW-1133">Transmembrane helix</keyword>
<evidence type="ECO:0000256" key="4">
    <source>
        <dbReference type="ARBA" id="ARBA00022692"/>
    </source>
</evidence>
<keyword evidence="6 9" id="KW-0472">Membrane</keyword>
<sequence length="109" mass="11458">MSYALLASAILIEVIATVMLKASNGWQNIWLGSASVAFFSLSGVLLGFVLKDMSVGLAYTIWSGVGVALICGLSALLWHQKLDIYATSGIAMIVIGTVLITAKSKVLLP</sequence>
<comment type="similarity">
    <text evidence="7 8">Belongs to the drug/metabolite transporter (DMT) superfamily. Small multidrug resistance (SMR) (TC 2.A.7.1) family.</text>
</comment>
<feature type="transmembrane region" description="Helical" evidence="9">
    <location>
        <begin position="30"/>
        <end position="50"/>
    </location>
</feature>
<gene>
    <name evidence="10" type="ORF">NAF29_10245</name>
</gene>